<dbReference type="HAMAP" id="MF_01609">
    <property type="entry name" value="Glu_cys_ligase_2"/>
    <property type="match status" value="1"/>
</dbReference>
<keyword evidence="3 4" id="KW-0067">ATP-binding</keyword>
<comment type="similarity">
    <text evidence="4">Belongs to the glutamate--cysteine ligase type 2 family. YbdK subfamily.</text>
</comment>
<dbReference type="InterPro" id="IPR006336">
    <property type="entry name" value="GCS2"/>
</dbReference>
<dbReference type="PANTHER" id="PTHR36510">
    <property type="entry name" value="GLUTAMATE--CYSTEINE LIGASE 2-RELATED"/>
    <property type="match status" value="1"/>
</dbReference>
<dbReference type="Pfam" id="PF04107">
    <property type="entry name" value="GCS2"/>
    <property type="match status" value="1"/>
</dbReference>
<dbReference type="AlphaFoldDB" id="A0AAU7CQT6"/>
<organism evidence="5">
    <name type="scientific">Singulisphaera sp. Ch08</name>
    <dbReference type="NCBI Taxonomy" id="3120278"/>
    <lineage>
        <taxon>Bacteria</taxon>
        <taxon>Pseudomonadati</taxon>
        <taxon>Planctomycetota</taxon>
        <taxon>Planctomycetia</taxon>
        <taxon>Isosphaerales</taxon>
        <taxon>Isosphaeraceae</taxon>
        <taxon>Singulisphaera</taxon>
    </lineage>
</organism>
<dbReference type="GO" id="GO:0005524">
    <property type="term" value="F:ATP binding"/>
    <property type="evidence" value="ECO:0007669"/>
    <property type="project" value="UniProtKB-KW"/>
</dbReference>
<dbReference type="NCBIfam" id="NF010039">
    <property type="entry name" value="PRK13515.1"/>
    <property type="match status" value="1"/>
</dbReference>
<dbReference type="RefSeq" id="WP_406700318.1">
    <property type="nucleotide sequence ID" value="NZ_CP155447.1"/>
</dbReference>
<dbReference type="GO" id="GO:0042398">
    <property type="term" value="P:modified amino acid biosynthetic process"/>
    <property type="evidence" value="ECO:0007669"/>
    <property type="project" value="InterPro"/>
</dbReference>
<dbReference type="EMBL" id="CP155447">
    <property type="protein sequence ID" value="XBH07482.1"/>
    <property type="molecule type" value="Genomic_DNA"/>
</dbReference>
<evidence type="ECO:0000256" key="2">
    <source>
        <dbReference type="ARBA" id="ARBA00022741"/>
    </source>
</evidence>
<dbReference type="SUPFAM" id="SSF55931">
    <property type="entry name" value="Glutamine synthetase/guanido kinase"/>
    <property type="match status" value="1"/>
</dbReference>
<dbReference type="Gene3D" id="3.30.590.20">
    <property type="match status" value="1"/>
</dbReference>
<dbReference type="PANTHER" id="PTHR36510:SF1">
    <property type="entry name" value="GLUTAMATE--CYSTEINE LIGASE 2-RELATED"/>
    <property type="match status" value="1"/>
</dbReference>
<protein>
    <recommendedName>
        <fullName evidence="4">Putative glutamate--cysteine ligase 2</fullName>
        <ecNumber evidence="4">6.3.2.2</ecNumber>
    </recommendedName>
    <alternativeName>
        <fullName evidence="4">Gamma-glutamylcysteine synthetase 2</fullName>
        <shortName evidence="4">GCS 2</shortName>
        <shortName evidence="4">Gamma-GCS 2</shortName>
    </alternativeName>
</protein>
<evidence type="ECO:0000256" key="1">
    <source>
        <dbReference type="ARBA" id="ARBA00022598"/>
    </source>
</evidence>
<dbReference type="EC" id="6.3.2.2" evidence="4"/>
<dbReference type="NCBIfam" id="TIGR02050">
    <property type="entry name" value="gshA_cyan_rel"/>
    <property type="match status" value="1"/>
</dbReference>
<gene>
    <name evidence="5" type="ORF">V5E97_16015</name>
</gene>
<name>A0AAU7CQT6_9BACT</name>
<reference evidence="5" key="1">
    <citation type="submission" date="2024-05" db="EMBL/GenBank/DDBJ databases">
        <title>Planctomycetes of the genus Singulisphaera possess chitinolytic capabilities.</title>
        <authorList>
            <person name="Ivanova A."/>
        </authorList>
    </citation>
    <scope>NUCLEOTIDE SEQUENCE</scope>
    <source>
        <strain evidence="5">Ch08T</strain>
    </source>
</reference>
<keyword evidence="1 4" id="KW-0436">Ligase</keyword>
<dbReference type="InterPro" id="IPR014746">
    <property type="entry name" value="Gln_synth/guanido_kin_cat_dom"/>
</dbReference>
<evidence type="ECO:0000256" key="3">
    <source>
        <dbReference type="ARBA" id="ARBA00022840"/>
    </source>
</evidence>
<keyword evidence="2 4" id="KW-0547">Nucleotide-binding</keyword>
<dbReference type="NCBIfam" id="NF010041">
    <property type="entry name" value="PRK13517.1-1"/>
    <property type="match status" value="1"/>
</dbReference>
<evidence type="ECO:0000313" key="5">
    <source>
        <dbReference type="EMBL" id="XBH07482.1"/>
    </source>
</evidence>
<dbReference type="GO" id="GO:0004357">
    <property type="term" value="F:glutamate-cysteine ligase activity"/>
    <property type="evidence" value="ECO:0007669"/>
    <property type="project" value="UniProtKB-EC"/>
</dbReference>
<sequence length="372" mass="42141">MGQSIEDFTIGVEEEYQIVNPETRELRQRAQRILRKAQATVGEDVTNELYLSQIEIGTPVCKTLGEVRAELVRLRSGVINAAQREGSRIVAAGTHPFSHWEDQAITPKPRYYGIAADFQQLAREQIIFGCHVHVGISDRELAIQVMNRALPWLAPLLALTGNSPFWLGMETGYSSYRTELFQRFPMAGTPHVLASRSEYDDLVTSLIETGSISEASKIYWDIRPSSHFETLEFRITDVCTSIDEAVMVAGLCRALVRTCYSHAERGLPIEYVRPELLRAAKWRASRYGLEGELIDVEARRAVPAAQLIKKFLEFLRPSLEETEEWDEIGTLVFETLDRGTGAKRQRDAYSQRGRFEDVVDLLIKETARDTES</sequence>
<comment type="catalytic activity">
    <reaction evidence="4">
        <text>L-cysteine + L-glutamate + ATP = gamma-L-glutamyl-L-cysteine + ADP + phosphate + H(+)</text>
        <dbReference type="Rhea" id="RHEA:13285"/>
        <dbReference type="ChEBI" id="CHEBI:15378"/>
        <dbReference type="ChEBI" id="CHEBI:29985"/>
        <dbReference type="ChEBI" id="CHEBI:30616"/>
        <dbReference type="ChEBI" id="CHEBI:35235"/>
        <dbReference type="ChEBI" id="CHEBI:43474"/>
        <dbReference type="ChEBI" id="CHEBI:58173"/>
        <dbReference type="ChEBI" id="CHEBI:456216"/>
        <dbReference type="EC" id="6.3.2.2"/>
    </reaction>
</comment>
<accession>A0AAU7CQT6</accession>
<proteinExistence type="inferred from homology"/>
<evidence type="ECO:0000256" key="4">
    <source>
        <dbReference type="HAMAP-Rule" id="MF_01609"/>
    </source>
</evidence>
<comment type="function">
    <text evidence="4">ATP-dependent carboxylate-amine ligase which exhibits weak glutamate--cysteine ligase activity.</text>
</comment>
<dbReference type="InterPro" id="IPR011793">
    <property type="entry name" value="YbdK"/>
</dbReference>
<dbReference type="InterPro" id="IPR050141">
    <property type="entry name" value="GCL_type2/YbdK_subfam"/>
</dbReference>